<reference evidence="3" key="1">
    <citation type="submission" date="2016-10" db="EMBL/GenBank/DDBJ databases">
        <authorList>
            <person name="Varghese N."/>
            <person name="Submissions S."/>
        </authorList>
    </citation>
    <scope>NUCLEOTIDE SEQUENCE [LARGE SCALE GENOMIC DNA]</scope>
    <source>
        <strain evidence="3">DSM 24536</strain>
    </source>
</reference>
<dbReference type="Pfam" id="PF19413">
    <property type="entry name" value="YaiO"/>
    <property type="match status" value="1"/>
</dbReference>
<protein>
    <submittedName>
        <fullName evidence="2">Outer membrane protein, YaiO family</fullName>
    </submittedName>
</protein>
<dbReference type="Proteomes" id="UP000199226">
    <property type="component" value="Unassembled WGS sequence"/>
</dbReference>
<dbReference type="SUPFAM" id="SSF48452">
    <property type="entry name" value="TPR-like"/>
    <property type="match status" value="1"/>
</dbReference>
<organism evidence="2 3">
    <name type="scientific">Daejeonella rubra</name>
    <dbReference type="NCBI Taxonomy" id="990371"/>
    <lineage>
        <taxon>Bacteria</taxon>
        <taxon>Pseudomonadati</taxon>
        <taxon>Bacteroidota</taxon>
        <taxon>Sphingobacteriia</taxon>
        <taxon>Sphingobacteriales</taxon>
        <taxon>Sphingobacteriaceae</taxon>
        <taxon>Daejeonella</taxon>
    </lineage>
</organism>
<dbReference type="InterPro" id="IPR019734">
    <property type="entry name" value="TPR_rpt"/>
</dbReference>
<sequence>MSKSYTSALLNLFTNLSKIPGLLLLTFFLSVALISITGRVSAQDKLSPDELFVKARKLAFDDKNYVEAIALTKQALKQSPDYADIRIFLGRLYTWTDKIDSARVEFKQVLEKNQGYEDVYLAYGSLEYWNNDSEKALSIVSEGIKYNERSEDLLLLKAKILNNLRRYEEASKTVNLLLKLNPGLTEARALSSQTGEFVSKNKIGVSYDYLYFDKQFDAPWHLGSIDYTRQTGIGSLTARVNIANRFKTNGTQFELDFYPRISDVFYAYVSAGYSGDVGVFPEYRTGFSLYANLPSAFEAEAGFRMLSFGEKTWIYTASVGKYYKSFWFNLRSFLTPSNSSVSQSVALNVRYYFGGADDYLSFGTGTGLSPDNPRNNLLYNNGNAYKLKSNNISIGYRKTIKTSNIISLKASLENQEYLKDTKGNQLELGIGFMKRF</sequence>
<dbReference type="NCBIfam" id="TIGR04390">
    <property type="entry name" value="OMP_YaiO_dom"/>
    <property type="match status" value="1"/>
</dbReference>
<gene>
    <name evidence="2" type="ORF">SAMN05421813_11846</name>
</gene>
<dbReference type="InterPro" id="IPR030887">
    <property type="entry name" value="Beta-barrel_YaiO"/>
</dbReference>
<dbReference type="Pfam" id="PF14559">
    <property type="entry name" value="TPR_19"/>
    <property type="match status" value="1"/>
</dbReference>
<dbReference type="AlphaFoldDB" id="A0A1G9UYY8"/>
<dbReference type="RefSeq" id="WP_090705388.1">
    <property type="nucleotide sequence ID" value="NZ_FNHH01000018.1"/>
</dbReference>
<evidence type="ECO:0000259" key="1">
    <source>
        <dbReference type="Pfam" id="PF19413"/>
    </source>
</evidence>
<dbReference type="InterPro" id="IPR011990">
    <property type="entry name" value="TPR-like_helical_dom_sf"/>
</dbReference>
<evidence type="ECO:0000313" key="2">
    <source>
        <dbReference type="EMBL" id="SDM64987.1"/>
    </source>
</evidence>
<dbReference type="STRING" id="990371.SAMN05421813_11846"/>
<feature type="domain" description="YaiO beta-barrel" evidence="1">
    <location>
        <begin position="200"/>
        <end position="371"/>
    </location>
</feature>
<dbReference type="OrthoDB" id="742239at2"/>
<evidence type="ECO:0000313" key="3">
    <source>
        <dbReference type="Proteomes" id="UP000199226"/>
    </source>
</evidence>
<name>A0A1G9UYY8_9SPHI</name>
<proteinExistence type="predicted"/>
<dbReference type="SMART" id="SM00028">
    <property type="entry name" value="TPR"/>
    <property type="match status" value="3"/>
</dbReference>
<dbReference type="EMBL" id="FNHH01000018">
    <property type="protein sequence ID" value="SDM64987.1"/>
    <property type="molecule type" value="Genomic_DNA"/>
</dbReference>
<accession>A0A1G9UYY8</accession>
<keyword evidence="3" id="KW-1185">Reference proteome</keyword>
<dbReference type="Gene3D" id="1.25.40.10">
    <property type="entry name" value="Tetratricopeptide repeat domain"/>
    <property type="match status" value="1"/>
</dbReference>